<evidence type="ECO:0000256" key="1">
    <source>
        <dbReference type="SAM" id="Phobius"/>
    </source>
</evidence>
<feature type="transmembrane region" description="Helical" evidence="1">
    <location>
        <begin position="98"/>
        <end position="129"/>
    </location>
</feature>
<feature type="transmembrane region" description="Helical" evidence="1">
    <location>
        <begin position="68"/>
        <end position="86"/>
    </location>
</feature>
<accession>A0A1H8JYK1</accession>
<dbReference type="EMBL" id="FOCX01000005">
    <property type="protein sequence ID" value="SEN85763.1"/>
    <property type="molecule type" value="Genomic_DNA"/>
</dbReference>
<reference evidence="3" key="1">
    <citation type="submission" date="2016-10" db="EMBL/GenBank/DDBJ databases">
        <authorList>
            <person name="Varghese N."/>
            <person name="Submissions S."/>
        </authorList>
    </citation>
    <scope>NUCLEOTIDE SEQUENCE [LARGE SCALE GENOMIC DNA]</scope>
    <source>
        <strain evidence="3">IBRC-M 10043</strain>
    </source>
</reference>
<feature type="transmembrane region" description="Helical" evidence="1">
    <location>
        <begin position="194"/>
        <end position="220"/>
    </location>
</feature>
<keyword evidence="1" id="KW-1133">Transmembrane helix</keyword>
<keyword evidence="3" id="KW-1185">Reference proteome</keyword>
<sequence>MTRPRSERGRDWLQTALSSLPTSARHTLSLQVRSGKFLRDLPSLAALYLAVGVLASVAPTYLTPLELLVAKFVVACPVLAVTYLAVADWTGVDPQSPISFVQGTVVGSAVVAVPLLPITLASLVLLALLGGDVAIFAPGIPTTGMLELYLVPLYPLVLYLLVSSTLIVPAAVIDRARPTFAGSLGWQAVRRARWTVVGTLLATGLVAGSILAGMVGLFTVLRWIWAGSAPMLDFAFARRVVYEVCKWLFVVTLGMLYVDQRPRERDAVGIR</sequence>
<proteinExistence type="predicted"/>
<keyword evidence="1" id="KW-0812">Transmembrane</keyword>
<feature type="transmembrane region" description="Helical" evidence="1">
    <location>
        <begin position="41"/>
        <end position="62"/>
    </location>
</feature>
<organism evidence="2 3">
    <name type="scientific">Halorientalis persicus</name>
    <dbReference type="NCBI Taxonomy" id="1367881"/>
    <lineage>
        <taxon>Archaea</taxon>
        <taxon>Methanobacteriati</taxon>
        <taxon>Methanobacteriota</taxon>
        <taxon>Stenosarchaea group</taxon>
        <taxon>Halobacteria</taxon>
        <taxon>Halobacteriales</taxon>
        <taxon>Haloarculaceae</taxon>
        <taxon>Halorientalis</taxon>
    </lineage>
</organism>
<feature type="transmembrane region" description="Helical" evidence="1">
    <location>
        <begin position="149"/>
        <end position="173"/>
    </location>
</feature>
<dbReference type="Proteomes" id="UP000198775">
    <property type="component" value="Unassembled WGS sequence"/>
</dbReference>
<feature type="transmembrane region" description="Helical" evidence="1">
    <location>
        <begin position="240"/>
        <end position="258"/>
    </location>
</feature>
<gene>
    <name evidence="2" type="ORF">SAMN05216388_1005215</name>
</gene>
<dbReference type="AlphaFoldDB" id="A0A1H8JYK1"/>
<protein>
    <submittedName>
        <fullName evidence="2">Uncharacterized protein</fullName>
    </submittedName>
</protein>
<keyword evidence="1" id="KW-0472">Membrane</keyword>
<evidence type="ECO:0000313" key="2">
    <source>
        <dbReference type="EMBL" id="SEN85763.1"/>
    </source>
</evidence>
<dbReference type="OrthoDB" id="241334at2157"/>
<dbReference type="RefSeq" id="WP_092658959.1">
    <property type="nucleotide sequence ID" value="NZ_FOCX01000005.1"/>
</dbReference>
<name>A0A1H8JYK1_9EURY</name>
<evidence type="ECO:0000313" key="3">
    <source>
        <dbReference type="Proteomes" id="UP000198775"/>
    </source>
</evidence>